<dbReference type="RefSeq" id="WP_040751910.1">
    <property type="nucleotide sequence ID" value="NZ_JACHIT010000001.1"/>
</dbReference>
<evidence type="ECO:0000256" key="3">
    <source>
        <dbReference type="ARBA" id="ARBA00022827"/>
    </source>
</evidence>
<dbReference type="GO" id="GO:0005737">
    <property type="term" value="C:cytoplasm"/>
    <property type="evidence" value="ECO:0007669"/>
    <property type="project" value="TreeGrafter"/>
</dbReference>
<comment type="cofactor">
    <cofactor evidence="1">
        <name>FAD</name>
        <dbReference type="ChEBI" id="CHEBI:57692"/>
    </cofactor>
</comment>
<dbReference type="Pfam" id="PF07992">
    <property type="entry name" value="Pyr_redox_2"/>
    <property type="match status" value="1"/>
</dbReference>
<dbReference type="GO" id="GO:0016651">
    <property type="term" value="F:oxidoreductase activity, acting on NAD(P)H"/>
    <property type="evidence" value="ECO:0007669"/>
    <property type="project" value="TreeGrafter"/>
</dbReference>
<dbReference type="PANTHER" id="PTHR43557">
    <property type="entry name" value="APOPTOSIS-INDUCING FACTOR 1"/>
    <property type="match status" value="1"/>
</dbReference>
<dbReference type="InterPro" id="IPR050446">
    <property type="entry name" value="FAD-oxidoreductase/Apoptosis"/>
</dbReference>
<dbReference type="InterPro" id="IPR028202">
    <property type="entry name" value="Reductase_C"/>
</dbReference>
<dbReference type="PANTHER" id="PTHR43557:SF2">
    <property type="entry name" value="RIESKE DOMAIN-CONTAINING PROTEIN-RELATED"/>
    <property type="match status" value="1"/>
</dbReference>
<gene>
    <name evidence="7" type="ORF">BJY24_001066</name>
</gene>
<evidence type="ECO:0000256" key="1">
    <source>
        <dbReference type="ARBA" id="ARBA00001974"/>
    </source>
</evidence>
<comment type="caution">
    <text evidence="7">The sequence shown here is derived from an EMBL/GenBank/DDBJ whole genome shotgun (WGS) entry which is preliminary data.</text>
</comment>
<dbReference type="Gene3D" id="3.30.390.30">
    <property type="match status" value="1"/>
</dbReference>
<sequence>MRSIAVIGASLAGLSAARALRAQGFSGDLTIVGAESRRPYDRPPLSKAFLAGDIDEEALALESDDEDLQANWLLGVAATDLDTAGRSVGLSDGSRVHADGFVIATGARARRWPGAENLAGVHVLRTIEDAVRLRTDLRPGARLVVIGAGFIGGEVASTARALGLDVTIVEAAPTPLLGPLGPELGAAVADLHIGNGTVLHCGVGVAGLTGTDRVTGVDLSTGGHIPADVVVVGIGGVPNIEWLRDSGLELGNGVLCDLGGATCVPHVVAVGDCSAWFDPVSGAHRRVEHWSGALERPAIAVSTLLSGGFYQGAPVKPPYFWSDQYGSRIQFAGLAHPGDEPTVEAGDLAGNSFLAVYRRAGQPVAVLGVDQVRLFTRWRRQLSKVPTPA</sequence>
<dbReference type="PRINTS" id="PR00411">
    <property type="entry name" value="PNDRDTASEI"/>
</dbReference>
<proteinExistence type="predicted"/>
<keyword evidence="8" id="KW-1185">Reference proteome</keyword>
<dbReference type="AlphaFoldDB" id="A0A7W9UGE7"/>
<evidence type="ECO:0000313" key="8">
    <source>
        <dbReference type="Proteomes" id="UP000540412"/>
    </source>
</evidence>
<evidence type="ECO:0000259" key="6">
    <source>
        <dbReference type="Pfam" id="PF14759"/>
    </source>
</evidence>
<dbReference type="PRINTS" id="PR00368">
    <property type="entry name" value="FADPNR"/>
</dbReference>
<dbReference type="InterPro" id="IPR016156">
    <property type="entry name" value="FAD/NAD-linked_Rdtase_dimer_sf"/>
</dbReference>
<evidence type="ECO:0000256" key="4">
    <source>
        <dbReference type="ARBA" id="ARBA00023002"/>
    </source>
</evidence>
<accession>A0A7W9UGE7</accession>
<dbReference type="EMBL" id="JACHIT010000001">
    <property type="protein sequence ID" value="MBB5912199.1"/>
    <property type="molecule type" value="Genomic_DNA"/>
</dbReference>
<protein>
    <submittedName>
        <fullName evidence="7">NADPH-dependent 2,4-dienoyl-CoA reductase/sulfur reductase-like enzyme</fullName>
    </submittedName>
</protein>
<evidence type="ECO:0000313" key="7">
    <source>
        <dbReference type="EMBL" id="MBB5912199.1"/>
    </source>
</evidence>
<keyword evidence="3" id="KW-0274">FAD</keyword>
<dbReference type="InterPro" id="IPR023753">
    <property type="entry name" value="FAD/NAD-binding_dom"/>
</dbReference>
<reference evidence="7 8" key="1">
    <citation type="submission" date="2020-08" db="EMBL/GenBank/DDBJ databases">
        <title>Sequencing the genomes of 1000 actinobacteria strains.</title>
        <authorList>
            <person name="Klenk H.-P."/>
        </authorList>
    </citation>
    <scope>NUCLEOTIDE SEQUENCE [LARGE SCALE GENOMIC DNA]</scope>
    <source>
        <strain evidence="7 8">DSM 43582</strain>
    </source>
</reference>
<dbReference type="Gene3D" id="3.50.50.60">
    <property type="entry name" value="FAD/NAD(P)-binding domain"/>
    <property type="match status" value="2"/>
</dbReference>
<keyword evidence="4" id="KW-0560">Oxidoreductase</keyword>
<dbReference type="Pfam" id="PF14759">
    <property type="entry name" value="Reductase_C"/>
    <property type="match status" value="1"/>
</dbReference>
<evidence type="ECO:0000259" key="5">
    <source>
        <dbReference type="Pfam" id="PF07992"/>
    </source>
</evidence>
<organism evidence="7 8">
    <name type="scientific">Nocardia transvalensis</name>
    <dbReference type="NCBI Taxonomy" id="37333"/>
    <lineage>
        <taxon>Bacteria</taxon>
        <taxon>Bacillati</taxon>
        <taxon>Actinomycetota</taxon>
        <taxon>Actinomycetes</taxon>
        <taxon>Mycobacteriales</taxon>
        <taxon>Nocardiaceae</taxon>
        <taxon>Nocardia</taxon>
    </lineage>
</organism>
<dbReference type="Proteomes" id="UP000540412">
    <property type="component" value="Unassembled WGS sequence"/>
</dbReference>
<evidence type="ECO:0000256" key="2">
    <source>
        <dbReference type="ARBA" id="ARBA00022630"/>
    </source>
</evidence>
<feature type="domain" description="FAD/NAD(P)-binding" evidence="5">
    <location>
        <begin position="3"/>
        <end position="293"/>
    </location>
</feature>
<name>A0A7W9UGE7_9NOCA</name>
<feature type="domain" description="Reductase C-terminal" evidence="6">
    <location>
        <begin position="319"/>
        <end position="383"/>
    </location>
</feature>
<keyword evidence="2" id="KW-0285">Flavoprotein</keyword>
<dbReference type="SUPFAM" id="SSF51905">
    <property type="entry name" value="FAD/NAD(P)-binding domain"/>
    <property type="match status" value="2"/>
</dbReference>
<dbReference type="InterPro" id="IPR036188">
    <property type="entry name" value="FAD/NAD-bd_sf"/>
</dbReference>
<dbReference type="SUPFAM" id="SSF55424">
    <property type="entry name" value="FAD/NAD-linked reductases, dimerisation (C-terminal) domain"/>
    <property type="match status" value="1"/>
</dbReference>